<dbReference type="GO" id="GO:0008233">
    <property type="term" value="F:peptidase activity"/>
    <property type="evidence" value="ECO:0007669"/>
    <property type="project" value="InterPro"/>
</dbReference>
<keyword evidence="3" id="KW-1185">Reference proteome</keyword>
<feature type="domain" description="Peptidase M15C" evidence="1">
    <location>
        <begin position="220"/>
        <end position="296"/>
    </location>
</feature>
<sequence>MASPIYTNTINVKQQEKIKLNLVKEGFPSIFLADYIITEKNLPDLLRILSIVNGYKEAHAITIGYDTEVEDWTISFQGYPALYWAQGRLLPKSEISKMQQYRSYINYQWRQEPIDMRQWPVERLIRFQQSTKPEIQRTRTVYHGKYHHLLYEGHDQKSIEAQLIPITFLGTSLRIHKIAAPALQRVAMKITKASQRDQSLKDFLMTLTTPGSYYWRNIAGTNTVSYHSYGVAIDINPKKTQRPIYWLWESQRNKEWYLVAPQDRWQIHPKVIQFFLEEGFLWGGTWPQYDIMHFEYRPELKELARLQQLFKL</sequence>
<dbReference type="InterPro" id="IPR039561">
    <property type="entry name" value="Peptidase_M15C"/>
</dbReference>
<evidence type="ECO:0000313" key="3">
    <source>
        <dbReference type="Proteomes" id="UP000752013"/>
    </source>
</evidence>
<proteinExistence type="predicted"/>
<evidence type="ECO:0000259" key="1">
    <source>
        <dbReference type="Pfam" id="PF13539"/>
    </source>
</evidence>
<dbReference type="EMBL" id="JAATLK010000001">
    <property type="protein sequence ID" value="NIZ46737.1"/>
    <property type="molecule type" value="Genomic_DNA"/>
</dbReference>
<accession>A0A968GCW0</accession>
<dbReference type="Proteomes" id="UP000752013">
    <property type="component" value="Unassembled WGS sequence"/>
</dbReference>
<gene>
    <name evidence="2" type="ORF">HCT46_02210</name>
</gene>
<dbReference type="Pfam" id="PF13539">
    <property type="entry name" value="Peptidase_M15_4"/>
    <property type="match status" value="1"/>
</dbReference>
<dbReference type="SUPFAM" id="SSF55166">
    <property type="entry name" value="Hedgehog/DD-peptidase"/>
    <property type="match status" value="1"/>
</dbReference>
<name>A0A968GCW0_9SPIO</name>
<dbReference type="Gene3D" id="3.30.1380.10">
    <property type="match status" value="1"/>
</dbReference>
<dbReference type="InterPro" id="IPR009045">
    <property type="entry name" value="Zn_M74/Hedgehog-like"/>
</dbReference>
<comment type="caution">
    <text evidence="2">The sequence shown here is derived from an EMBL/GenBank/DDBJ whole genome shotgun (WGS) entry which is preliminary data.</text>
</comment>
<dbReference type="AlphaFoldDB" id="A0A968GCW0"/>
<dbReference type="RefSeq" id="WP_167703189.1">
    <property type="nucleotide sequence ID" value="NZ_CP118168.1"/>
</dbReference>
<organism evidence="2 3">
    <name type="scientific">Entomospira nematocerorum</name>
    <dbReference type="NCBI Taxonomy" id="2719987"/>
    <lineage>
        <taxon>Bacteria</taxon>
        <taxon>Pseudomonadati</taxon>
        <taxon>Spirochaetota</taxon>
        <taxon>Spirochaetia</taxon>
        <taxon>Spirochaetales</taxon>
        <taxon>Spirochaetaceae</taxon>
        <taxon>Entomospira</taxon>
    </lineage>
</organism>
<reference evidence="2" key="1">
    <citation type="submission" date="2020-03" db="EMBL/GenBank/DDBJ databases">
        <title>Spirochaetal bacteria isolated from arthropods constitute a novel genus Entomospira genus novum within the order Spirochaetales.</title>
        <authorList>
            <person name="Grana-Miraglia L."/>
            <person name="Sikutova S."/>
            <person name="Fingerle V."/>
            <person name="Sing A."/>
            <person name="Castillo-Ramirez S."/>
            <person name="Margos G."/>
            <person name="Rudolf I."/>
        </authorList>
    </citation>
    <scope>NUCLEOTIDE SEQUENCE</scope>
    <source>
        <strain evidence="2">BR208</strain>
    </source>
</reference>
<protein>
    <submittedName>
        <fullName evidence="2">M15 family metallopeptidase</fullName>
    </submittedName>
</protein>
<evidence type="ECO:0000313" key="2">
    <source>
        <dbReference type="EMBL" id="NIZ46737.1"/>
    </source>
</evidence>